<gene>
    <name evidence="2" type="ORF">OE88DRAFT_758072</name>
</gene>
<evidence type="ECO:0000313" key="2">
    <source>
        <dbReference type="EMBL" id="TFK47883.1"/>
    </source>
</evidence>
<dbReference type="AlphaFoldDB" id="A0A5C3MSM0"/>
<accession>A0A5C3MSM0</accession>
<evidence type="ECO:0000256" key="1">
    <source>
        <dbReference type="SAM" id="Phobius"/>
    </source>
</evidence>
<dbReference type="EMBL" id="ML213522">
    <property type="protein sequence ID" value="TFK47883.1"/>
    <property type="molecule type" value="Genomic_DNA"/>
</dbReference>
<keyword evidence="1" id="KW-0812">Transmembrane</keyword>
<keyword evidence="1" id="KW-0472">Membrane</keyword>
<proteinExistence type="predicted"/>
<evidence type="ECO:0000313" key="3">
    <source>
        <dbReference type="Proteomes" id="UP000305948"/>
    </source>
</evidence>
<keyword evidence="3" id="KW-1185">Reference proteome</keyword>
<organism evidence="2 3">
    <name type="scientific">Heliocybe sulcata</name>
    <dbReference type="NCBI Taxonomy" id="5364"/>
    <lineage>
        <taxon>Eukaryota</taxon>
        <taxon>Fungi</taxon>
        <taxon>Dikarya</taxon>
        <taxon>Basidiomycota</taxon>
        <taxon>Agaricomycotina</taxon>
        <taxon>Agaricomycetes</taxon>
        <taxon>Gloeophyllales</taxon>
        <taxon>Gloeophyllaceae</taxon>
        <taxon>Heliocybe</taxon>
    </lineage>
</organism>
<feature type="transmembrane region" description="Helical" evidence="1">
    <location>
        <begin position="114"/>
        <end position="139"/>
    </location>
</feature>
<sequence length="150" mass="17281">MSLRKHIQCLCIDPWCQPLVNSTRQRYKAGSTSDRVHIMLTLLRHADHLLSFCSSSMMVFNGDSLETCIQNRLDIFKNRKSSRGAHHTRCIAFGFHPTFSRTSMFGIQCEGKGMFWCAIAPVLTHWSFLVLTLGVLFTLKSEIWTLELWQ</sequence>
<name>A0A5C3MSM0_9AGAM</name>
<protein>
    <submittedName>
        <fullName evidence="2">Uncharacterized protein</fullName>
    </submittedName>
</protein>
<keyword evidence="1" id="KW-1133">Transmembrane helix</keyword>
<dbReference type="Proteomes" id="UP000305948">
    <property type="component" value="Unassembled WGS sequence"/>
</dbReference>
<reference evidence="2 3" key="1">
    <citation type="journal article" date="2019" name="Nat. Ecol. Evol.">
        <title>Megaphylogeny resolves global patterns of mushroom evolution.</title>
        <authorList>
            <person name="Varga T."/>
            <person name="Krizsan K."/>
            <person name="Foldi C."/>
            <person name="Dima B."/>
            <person name="Sanchez-Garcia M."/>
            <person name="Sanchez-Ramirez S."/>
            <person name="Szollosi G.J."/>
            <person name="Szarkandi J.G."/>
            <person name="Papp V."/>
            <person name="Albert L."/>
            <person name="Andreopoulos W."/>
            <person name="Angelini C."/>
            <person name="Antonin V."/>
            <person name="Barry K.W."/>
            <person name="Bougher N.L."/>
            <person name="Buchanan P."/>
            <person name="Buyck B."/>
            <person name="Bense V."/>
            <person name="Catcheside P."/>
            <person name="Chovatia M."/>
            <person name="Cooper J."/>
            <person name="Damon W."/>
            <person name="Desjardin D."/>
            <person name="Finy P."/>
            <person name="Geml J."/>
            <person name="Haridas S."/>
            <person name="Hughes K."/>
            <person name="Justo A."/>
            <person name="Karasinski D."/>
            <person name="Kautmanova I."/>
            <person name="Kiss B."/>
            <person name="Kocsube S."/>
            <person name="Kotiranta H."/>
            <person name="LaButti K.M."/>
            <person name="Lechner B.E."/>
            <person name="Liimatainen K."/>
            <person name="Lipzen A."/>
            <person name="Lukacs Z."/>
            <person name="Mihaltcheva S."/>
            <person name="Morgado L.N."/>
            <person name="Niskanen T."/>
            <person name="Noordeloos M.E."/>
            <person name="Ohm R.A."/>
            <person name="Ortiz-Santana B."/>
            <person name="Ovrebo C."/>
            <person name="Racz N."/>
            <person name="Riley R."/>
            <person name="Savchenko A."/>
            <person name="Shiryaev A."/>
            <person name="Soop K."/>
            <person name="Spirin V."/>
            <person name="Szebenyi C."/>
            <person name="Tomsovsky M."/>
            <person name="Tulloss R.E."/>
            <person name="Uehling J."/>
            <person name="Grigoriev I.V."/>
            <person name="Vagvolgyi C."/>
            <person name="Papp T."/>
            <person name="Martin F.M."/>
            <person name="Miettinen O."/>
            <person name="Hibbett D.S."/>
            <person name="Nagy L.G."/>
        </authorList>
    </citation>
    <scope>NUCLEOTIDE SEQUENCE [LARGE SCALE GENOMIC DNA]</scope>
    <source>
        <strain evidence="2 3">OMC1185</strain>
    </source>
</reference>